<evidence type="ECO:0000256" key="8">
    <source>
        <dbReference type="ARBA" id="ARBA00023277"/>
    </source>
</evidence>
<feature type="signal peptide" evidence="17">
    <location>
        <begin position="1"/>
        <end position="20"/>
    </location>
</feature>
<feature type="active site" evidence="15">
    <location>
        <position position="257"/>
    </location>
</feature>
<evidence type="ECO:0000256" key="3">
    <source>
        <dbReference type="ARBA" id="ARBA00022525"/>
    </source>
</evidence>
<evidence type="ECO:0000256" key="17">
    <source>
        <dbReference type="SAM" id="SignalP"/>
    </source>
</evidence>
<keyword evidence="6" id="KW-1015">Disulfide bond</keyword>
<evidence type="ECO:0000256" key="14">
    <source>
        <dbReference type="ARBA" id="ARBA00048766"/>
    </source>
</evidence>
<keyword evidence="8" id="KW-0119">Carbohydrate metabolism</keyword>
<keyword evidence="7" id="KW-0325">Glycoprotein</keyword>
<evidence type="ECO:0000256" key="10">
    <source>
        <dbReference type="ARBA" id="ARBA00023316"/>
    </source>
</evidence>
<feature type="chain" id="PRO_5002248608" description="galacturonan 1,4-alpha-galacturonidase" evidence="17">
    <location>
        <begin position="21"/>
        <end position="413"/>
    </location>
</feature>
<dbReference type="AlphaFoldDB" id="A0A0D2PK76"/>
<dbReference type="InterPro" id="IPR011050">
    <property type="entry name" value="Pectin_lyase_fold/virulence"/>
</dbReference>
<dbReference type="GO" id="GO:0047911">
    <property type="term" value="F:galacturan 1,4-alpha-galacturonidase activity"/>
    <property type="evidence" value="ECO:0007669"/>
    <property type="project" value="UniProtKB-EC"/>
</dbReference>
<evidence type="ECO:0000256" key="2">
    <source>
        <dbReference type="ARBA" id="ARBA00008834"/>
    </source>
</evidence>
<evidence type="ECO:0000256" key="15">
    <source>
        <dbReference type="PROSITE-ProRule" id="PRU10052"/>
    </source>
</evidence>
<reference evidence="19" key="1">
    <citation type="submission" date="2014-04" db="EMBL/GenBank/DDBJ databases">
        <title>Evolutionary Origins and Diversification of the Mycorrhizal Mutualists.</title>
        <authorList>
            <consortium name="DOE Joint Genome Institute"/>
            <consortium name="Mycorrhizal Genomics Consortium"/>
            <person name="Kohler A."/>
            <person name="Kuo A."/>
            <person name="Nagy L.G."/>
            <person name="Floudas D."/>
            <person name="Copeland A."/>
            <person name="Barry K.W."/>
            <person name="Cichocki N."/>
            <person name="Veneault-Fourrey C."/>
            <person name="LaButti K."/>
            <person name="Lindquist E.A."/>
            <person name="Lipzen A."/>
            <person name="Lundell T."/>
            <person name="Morin E."/>
            <person name="Murat C."/>
            <person name="Riley R."/>
            <person name="Ohm R."/>
            <person name="Sun H."/>
            <person name="Tunlid A."/>
            <person name="Henrissat B."/>
            <person name="Grigoriev I.V."/>
            <person name="Hibbett D.S."/>
            <person name="Martin F."/>
        </authorList>
    </citation>
    <scope>NUCLEOTIDE SEQUENCE [LARGE SCALE GENOMIC DNA]</scope>
    <source>
        <strain evidence="19">FD-334 SS-4</strain>
    </source>
</reference>
<evidence type="ECO:0000256" key="16">
    <source>
        <dbReference type="RuleBase" id="RU361169"/>
    </source>
</evidence>
<evidence type="ECO:0000256" key="13">
    <source>
        <dbReference type="ARBA" id="ARBA00038933"/>
    </source>
</evidence>
<evidence type="ECO:0000256" key="1">
    <source>
        <dbReference type="ARBA" id="ARBA00004613"/>
    </source>
</evidence>
<evidence type="ECO:0000256" key="12">
    <source>
        <dbReference type="ARBA" id="ARBA00037312"/>
    </source>
</evidence>
<keyword evidence="3" id="KW-0964">Secreted</keyword>
<gene>
    <name evidence="18" type="ORF">HYPSUDRAFT_196947</name>
</gene>
<evidence type="ECO:0000313" key="18">
    <source>
        <dbReference type="EMBL" id="KJA28781.1"/>
    </source>
</evidence>
<name>A0A0D2PK76_HYPSF</name>
<evidence type="ECO:0000256" key="9">
    <source>
        <dbReference type="ARBA" id="ARBA00023295"/>
    </source>
</evidence>
<keyword evidence="9 16" id="KW-0326">Glycosidase</keyword>
<dbReference type="GO" id="GO:0005576">
    <property type="term" value="C:extracellular region"/>
    <property type="evidence" value="ECO:0007669"/>
    <property type="project" value="UniProtKB-SubCell"/>
</dbReference>
<dbReference type="Proteomes" id="UP000054270">
    <property type="component" value="Unassembled WGS sequence"/>
</dbReference>
<dbReference type="GO" id="GO:0000272">
    <property type="term" value="P:polysaccharide catabolic process"/>
    <property type="evidence" value="ECO:0007669"/>
    <property type="project" value="UniProtKB-KW"/>
</dbReference>
<dbReference type="STRING" id="945553.A0A0D2PK76"/>
<dbReference type="Gene3D" id="2.160.20.10">
    <property type="entry name" value="Single-stranded right-handed beta-helix, Pectin lyase-like"/>
    <property type="match status" value="1"/>
</dbReference>
<dbReference type="GO" id="GO:0071555">
    <property type="term" value="P:cell wall organization"/>
    <property type="evidence" value="ECO:0007669"/>
    <property type="project" value="UniProtKB-KW"/>
</dbReference>
<organism evidence="18 19">
    <name type="scientific">Hypholoma sublateritium (strain FD-334 SS-4)</name>
    <dbReference type="NCBI Taxonomy" id="945553"/>
    <lineage>
        <taxon>Eukaryota</taxon>
        <taxon>Fungi</taxon>
        <taxon>Dikarya</taxon>
        <taxon>Basidiomycota</taxon>
        <taxon>Agaricomycotina</taxon>
        <taxon>Agaricomycetes</taxon>
        <taxon>Agaricomycetidae</taxon>
        <taxon>Agaricales</taxon>
        <taxon>Agaricineae</taxon>
        <taxon>Strophariaceae</taxon>
        <taxon>Hypholoma</taxon>
    </lineage>
</organism>
<evidence type="ECO:0000313" key="19">
    <source>
        <dbReference type="Proteomes" id="UP000054270"/>
    </source>
</evidence>
<dbReference type="SUPFAM" id="SSF51126">
    <property type="entry name" value="Pectin lyase-like"/>
    <property type="match status" value="1"/>
</dbReference>
<dbReference type="EMBL" id="KN817520">
    <property type="protein sequence ID" value="KJA28781.1"/>
    <property type="molecule type" value="Genomic_DNA"/>
</dbReference>
<dbReference type="Pfam" id="PF00295">
    <property type="entry name" value="Glyco_hydro_28"/>
    <property type="match status" value="1"/>
</dbReference>
<dbReference type="OMA" id="WFNIIIN"/>
<evidence type="ECO:0000256" key="5">
    <source>
        <dbReference type="ARBA" id="ARBA00022801"/>
    </source>
</evidence>
<proteinExistence type="inferred from homology"/>
<comment type="catalytic activity">
    <reaction evidence="14">
        <text>[(1-&gt;4)-alpha-D-galacturonosyl](n) + H2O = alpha-D-galacturonate + [(1-&gt;4)-alpha-D-galacturonosyl](n-1)</text>
        <dbReference type="Rhea" id="RHEA:14117"/>
        <dbReference type="Rhea" id="RHEA-COMP:14570"/>
        <dbReference type="Rhea" id="RHEA-COMP:14572"/>
        <dbReference type="ChEBI" id="CHEBI:15377"/>
        <dbReference type="ChEBI" id="CHEBI:58658"/>
        <dbReference type="ChEBI" id="CHEBI:140523"/>
        <dbReference type="EC" id="3.2.1.67"/>
    </reaction>
</comment>
<evidence type="ECO:0000256" key="7">
    <source>
        <dbReference type="ARBA" id="ARBA00023180"/>
    </source>
</evidence>
<comment type="similarity">
    <text evidence="2 16">Belongs to the glycosyl hydrolase 28 family.</text>
</comment>
<keyword evidence="4 17" id="KW-0732">Signal</keyword>
<evidence type="ECO:0000256" key="4">
    <source>
        <dbReference type="ARBA" id="ARBA00022729"/>
    </source>
</evidence>
<keyword evidence="10" id="KW-0961">Cell wall biogenesis/degradation</keyword>
<sequence length="413" mass="44963">MRVFFTSFGFAVLLVSSVVARAPSFRPFFKPPFSFPSQPRNAKQCTLTASGGDDAPRFLKAIEACPTVTIPKSTTLNIQTRLNMTGLRDKHINLEGTIKFSDDIPYWSGNGFFIPFQTQITFWLLGGENILFDGGGTLDGSGQLWWDTFATNASLLRPITLTIFQAQNVLVENINMINSPEWHNLLNEGKNVVYNNINISSLSNSTHQASNTDGWDVYRSDTVAILNSVIVNDDDCVSFKPNTTNIVVENLDCTGSHGISVGSLGQFSGVFDIVENVLAKNIRMTNAQNGARIKAWAGPNVGSGIVKNITFENFFETAVQNPVIIDQCYMTNATECAQFPSNTFIQDVLFKNITGTGSETIVASLSCSPDGRCTDVALEDINLSSTKGTTSYTCQNVNITGDAASLFPQCTIT</sequence>
<protein>
    <recommendedName>
        <fullName evidence="13">galacturonan 1,4-alpha-galacturonidase</fullName>
        <ecNumber evidence="13">3.2.1.67</ecNumber>
    </recommendedName>
</protein>
<dbReference type="InterPro" id="IPR000743">
    <property type="entry name" value="Glyco_hydro_28"/>
</dbReference>
<comment type="subcellular location">
    <subcellularLocation>
        <location evidence="1">Secreted</location>
    </subcellularLocation>
</comment>
<dbReference type="InterPro" id="IPR012334">
    <property type="entry name" value="Pectin_lyas_fold"/>
</dbReference>
<dbReference type="PROSITE" id="PS00502">
    <property type="entry name" value="POLYGALACTURONASE"/>
    <property type="match status" value="1"/>
</dbReference>
<keyword evidence="5 16" id="KW-0378">Hydrolase</keyword>
<dbReference type="GO" id="GO:0004650">
    <property type="term" value="F:polygalacturonase activity"/>
    <property type="evidence" value="ECO:0007669"/>
    <property type="project" value="InterPro"/>
</dbReference>
<dbReference type="OrthoDB" id="187139at2759"/>
<evidence type="ECO:0000256" key="11">
    <source>
        <dbReference type="ARBA" id="ARBA00023326"/>
    </source>
</evidence>
<keyword evidence="11" id="KW-0624">Polysaccharide degradation</keyword>
<dbReference type="PANTHER" id="PTHR31736:SF12">
    <property type="entry name" value="EXO-POLYGALACTURONASE, PUTATIVE-RELATED"/>
    <property type="match status" value="1"/>
</dbReference>
<dbReference type="EC" id="3.2.1.67" evidence="13"/>
<evidence type="ECO:0000256" key="6">
    <source>
        <dbReference type="ARBA" id="ARBA00023157"/>
    </source>
</evidence>
<dbReference type="PANTHER" id="PTHR31736">
    <property type="match status" value="1"/>
</dbReference>
<accession>A0A0D2PK76</accession>
<keyword evidence="19" id="KW-1185">Reference proteome</keyword>
<comment type="function">
    <text evidence="12">Specific in hydrolyzing the terminal glycosidic bond of polygalacturonic acid and oligogalacturonates.</text>
</comment>